<feature type="transmembrane region" description="Helical" evidence="1">
    <location>
        <begin position="294"/>
        <end position="315"/>
    </location>
</feature>
<name>A0A3B1C140_9ZZZZ</name>
<evidence type="ECO:0008006" key="3">
    <source>
        <dbReference type="Google" id="ProtNLM"/>
    </source>
</evidence>
<feature type="transmembrane region" description="Helical" evidence="1">
    <location>
        <begin position="16"/>
        <end position="35"/>
    </location>
</feature>
<keyword evidence="1" id="KW-0812">Transmembrane</keyword>
<proteinExistence type="predicted"/>
<dbReference type="AlphaFoldDB" id="A0A3B1C140"/>
<reference evidence="2" key="1">
    <citation type="submission" date="2018-06" db="EMBL/GenBank/DDBJ databases">
        <authorList>
            <person name="Zhirakovskaya E."/>
        </authorList>
    </citation>
    <scope>NUCLEOTIDE SEQUENCE</scope>
</reference>
<feature type="transmembrane region" description="Helical" evidence="1">
    <location>
        <begin position="390"/>
        <end position="410"/>
    </location>
</feature>
<evidence type="ECO:0000313" key="2">
    <source>
        <dbReference type="EMBL" id="VAX17714.1"/>
    </source>
</evidence>
<feature type="transmembrane region" description="Helical" evidence="1">
    <location>
        <begin position="360"/>
        <end position="378"/>
    </location>
</feature>
<sequence length="660" mass="72960">MAVSGFRGWRIPSTKTLYIILGISMLMAVAFRAYHLPMLHFINDMVSSLLNGAELKENHFLMKNLWLNSFGLPNPPMWSYIMGLFALITKNPLIIAGVISTAGFISLVAMAFHLIKNEPFEYAVLATSVLAVNTTFFFYGSILWHPTLLIAILLVFHIKLNRFLHKKQLADFVWLSALAALASQLHLSGVLLFPAVALVFIVYRRSIGAGGFLRALLAVAIVCAPYTYIILSNLEVQNIFSSINKKSGFSIEKTIDVLKMICAINSPRIFLYWLGETDFSRMLFMGAGKGGSLFLMSTAYLLEASFVIGWFKYLWLAVTKFSFFPYDEYAPEKTPMPFIGAGFIFTVIVSGYILIQPPVFPHYLLIIIPSCACLAAWLPYRMWKSDIGKIIVITVWVGVIAFSWIFLFSLNASGGHQAVYGVSYNTLQKIEREIRGKTDDGRRIDLEISILGSRALSSYVLDYFFAPLKNPALSGPPSHVKLVIVWDALDYRFKWVTAVLDNVTNKTSNDSAMHFPASDLPTSGGLAELSATSNNIIVRKAFPGSTSNGACVVYGPYINLAPGVYSAIFRLSVGQLVSAKVAGIEVTANNGTDILGRKEIAGSEFSAINEWNEFTVPFTVDSENAKNVEFRVQYLGSSPLLIDEIKLKTDKGTLPSTPAD</sequence>
<organism evidence="2">
    <name type="scientific">hydrothermal vent metagenome</name>
    <dbReference type="NCBI Taxonomy" id="652676"/>
    <lineage>
        <taxon>unclassified sequences</taxon>
        <taxon>metagenomes</taxon>
        <taxon>ecological metagenomes</taxon>
    </lineage>
</organism>
<feature type="transmembrane region" description="Helical" evidence="1">
    <location>
        <begin position="172"/>
        <end position="203"/>
    </location>
</feature>
<feature type="transmembrane region" description="Helical" evidence="1">
    <location>
        <begin position="94"/>
        <end position="116"/>
    </location>
</feature>
<evidence type="ECO:0000256" key="1">
    <source>
        <dbReference type="SAM" id="Phobius"/>
    </source>
</evidence>
<dbReference type="EMBL" id="UOGC01000058">
    <property type="protein sequence ID" value="VAX17714.1"/>
    <property type="molecule type" value="Genomic_DNA"/>
</dbReference>
<keyword evidence="1" id="KW-0472">Membrane</keyword>
<keyword evidence="1" id="KW-1133">Transmembrane helix</keyword>
<feature type="transmembrane region" description="Helical" evidence="1">
    <location>
        <begin position="215"/>
        <end position="236"/>
    </location>
</feature>
<protein>
    <recommendedName>
        <fullName evidence="3">Glycosyltransferase RgtA/B/C/D-like domain-containing protein</fullName>
    </recommendedName>
</protein>
<feature type="transmembrane region" description="Helical" evidence="1">
    <location>
        <begin position="136"/>
        <end position="160"/>
    </location>
</feature>
<accession>A0A3B1C140</accession>
<feature type="transmembrane region" description="Helical" evidence="1">
    <location>
        <begin position="336"/>
        <end position="354"/>
    </location>
</feature>
<gene>
    <name evidence="2" type="ORF">MNBD_NITROSPINAE01-1197</name>
</gene>